<name>A0ABQ5DYA3_9ASTR</name>
<proteinExistence type="predicted"/>
<keyword evidence="3" id="KW-1185">Reference proteome</keyword>
<evidence type="ECO:0000313" key="2">
    <source>
        <dbReference type="EMBL" id="GJT43533.1"/>
    </source>
</evidence>
<protein>
    <recommendedName>
        <fullName evidence="4">Retrotransposon gag domain-containing protein</fullName>
    </recommendedName>
</protein>
<gene>
    <name evidence="2" type="ORF">Tco_0952248</name>
</gene>
<feature type="non-terminal residue" evidence="2">
    <location>
        <position position="1"/>
    </location>
</feature>
<evidence type="ECO:0000313" key="3">
    <source>
        <dbReference type="Proteomes" id="UP001151760"/>
    </source>
</evidence>
<sequence length="257" mass="29092">ENGNGGNRNGNHEDGGNNGNGNPNKNGRGAMPVARVCTYQNFVKCQPLNFKGTKGVIGLTRWFEKMETVFHISNCPEVYQVKYASFTLLDSALTWWNSHKRTIGVNVVFAMTWRDLMKLITENNDLAAYTQRFQELTLLCTRMVPGEEEQIERYVGGIPDNIQGNVMSAEPTRIHDAIRLANSLMDQKLKGYAIRSAENKRKFESDQRDNHAQQPPFKRQNVRGSNVARAYTASEIKDSVIDEGNSSEKFWEIKLTV</sequence>
<comment type="caution">
    <text evidence="2">The sequence shown here is derived from an EMBL/GenBank/DDBJ whole genome shotgun (WGS) entry which is preliminary data.</text>
</comment>
<feature type="compositionally biased region" description="Basic and acidic residues" evidence="1">
    <location>
        <begin position="200"/>
        <end position="211"/>
    </location>
</feature>
<organism evidence="2 3">
    <name type="scientific">Tanacetum coccineum</name>
    <dbReference type="NCBI Taxonomy" id="301880"/>
    <lineage>
        <taxon>Eukaryota</taxon>
        <taxon>Viridiplantae</taxon>
        <taxon>Streptophyta</taxon>
        <taxon>Embryophyta</taxon>
        <taxon>Tracheophyta</taxon>
        <taxon>Spermatophyta</taxon>
        <taxon>Magnoliopsida</taxon>
        <taxon>eudicotyledons</taxon>
        <taxon>Gunneridae</taxon>
        <taxon>Pentapetalae</taxon>
        <taxon>asterids</taxon>
        <taxon>campanulids</taxon>
        <taxon>Asterales</taxon>
        <taxon>Asteraceae</taxon>
        <taxon>Asteroideae</taxon>
        <taxon>Anthemideae</taxon>
        <taxon>Anthemidinae</taxon>
        <taxon>Tanacetum</taxon>
    </lineage>
</organism>
<dbReference type="EMBL" id="BQNB010015738">
    <property type="protein sequence ID" value="GJT43533.1"/>
    <property type="molecule type" value="Genomic_DNA"/>
</dbReference>
<feature type="region of interest" description="Disordered" evidence="1">
    <location>
        <begin position="200"/>
        <end position="225"/>
    </location>
</feature>
<reference evidence="2" key="1">
    <citation type="journal article" date="2022" name="Int. J. Mol. Sci.">
        <title>Draft Genome of Tanacetum Coccineum: Genomic Comparison of Closely Related Tanacetum-Family Plants.</title>
        <authorList>
            <person name="Yamashiro T."/>
            <person name="Shiraishi A."/>
            <person name="Nakayama K."/>
            <person name="Satake H."/>
        </authorList>
    </citation>
    <scope>NUCLEOTIDE SEQUENCE</scope>
</reference>
<evidence type="ECO:0008006" key="4">
    <source>
        <dbReference type="Google" id="ProtNLM"/>
    </source>
</evidence>
<reference evidence="2" key="2">
    <citation type="submission" date="2022-01" db="EMBL/GenBank/DDBJ databases">
        <authorList>
            <person name="Yamashiro T."/>
            <person name="Shiraishi A."/>
            <person name="Satake H."/>
            <person name="Nakayama K."/>
        </authorList>
    </citation>
    <scope>NUCLEOTIDE SEQUENCE</scope>
</reference>
<evidence type="ECO:0000256" key="1">
    <source>
        <dbReference type="SAM" id="MobiDB-lite"/>
    </source>
</evidence>
<dbReference type="Proteomes" id="UP001151760">
    <property type="component" value="Unassembled WGS sequence"/>
</dbReference>
<feature type="region of interest" description="Disordered" evidence="1">
    <location>
        <begin position="1"/>
        <end position="27"/>
    </location>
</feature>
<accession>A0ABQ5DYA3</accession>